<evidence type="ECO:0000313" key="1">
    <source>
        <dbReference type="EMBL" id="RTQ52210.1"/>
    </source>
</evidence>
<gene>
    <name evidence="1" type="ORF">EJV47_04060</name>
</gene>
<sequence length="106" mass="12571">MEHLNLPCPPDVQQLYCFADELGADSKYLFSFRCRPATFRQLVAQNHLRPDSVRADPSGLLQPFAWWPAGAERGLTAHWRTEQGRWFQYIWYDAQQQRAYYLEYTL</sequence>
<name>A0A431U6Z8_9BACT</name>
<dbReference type="RefSeq" id="WP_126691867.1">
    <property type="nucleotide sequence ID" value="NZ_RXOF01000002.1"/>
</dbReference>
<accession>A0A431U6Z8</accession>
<dbReference type="AlphaFoldDB" id="A0A431U6Z8"/>
<organism evidence="1 2">
    <name type="scientific">Hymenobacter gummosus</name>
    <dbReference type="NCBI Taxonomy" id="1776032"/>
    <lineage>
        <taxon>Bacteria</taxon>
        <taxon>Pseudomonadati</taxon>
        <taxon>Bacteroidota</taxon>
        <taxon>Cytophagia</taxon>
        <taxon>Cytophagales</taxon>
        <taxon>Hymenobacteraceae</taxon>
        <taxon>Hymenobacter</taxon>
    </lineage>
</organism>
<comment type="caution">
    <text evidence="1">The sequence shown here is derived from an EMBL/GenBank/DDBJ whole genome shotgun (WGS) entry which is preliminary data.</text>
</comment>
<protein>
    <submittedName>
        <fullName evidence="1">Uncharacterized protein</fullName>
    </submittedName>
</protein>
<dbReference type="Proteomes" id="UP000282184">
    <property type="component" value="Unassembled WGS sequence"/>
</dbReference>
<reference evidence="1 2" key="1">
    <citation type="submission" date="2018-12" db="EMBL/GenBank/DDBJ databases">
        <title>Hymenobacter gummosus sp. nov., isolated from a spring.</title>
        <authorList>
            <person name="Nie L."/>
        </authorList>
    </citation>
    <scope>NUCLEOTIDE SEQUENCE [LARGE SCALE GENOMIC DNA]</scope>
    <source>
        <strain evidence="1 2">KCTC 52166</strain>
    </source>
</reference>
<proteinExistence type="predicted"/>
<dbReference type="EMBL" id="RXOF01000002">
    <property type="protein sequence ID" value="RTQ52210.1"/>
    <property type="molecule type" value="Genomic_DNA"/>
</dbReference>
<evidence type="ECO:0000313" key="2">
    <source>
        <dbReference type="Proteomes" id="UP000282184"/>
    </source>
</evidence>
<dbReference type="OrthoDB" id="1441047at2"/>
<keyword evidence="2" id="KW-1185">Reference proteome</keyword>